<reference evidence="7" key="1">
    <citation type="submission" date="2018-05" db="EMBL/GenBank/DDBJ databases">
        <authorList>
            <person name="Lanie J.A."/>
            <person name="Ng W.-L."/>
            <person name="Kazmierczak K.M."/>
            <person name="Andrzejewski T.M."/>
            <person name="Davidsen T.M."/>
            <person name="Wayne K.J."/>
            <person name="Tettelin H."/>
            <person name="Glass J.I."/>
            <person name="Rusch D."/>
            <person name="Podicherti R."/>
            <person name="Tsui H.-C.T."/>
            <person name="Winkler M.E."/>
        </authorList>
    </citation>
    <scope>NUCLEOTIDE SEQUENCE</scope>
</reference>
<keyword evidence="2" id="KW-0813">Transport</keyword>
<dbReference type="SUPFAM" id="SSF47928">
    <property type="entry name" value="N-terminal domain of the delta subunit of the F1F0-ATP synthase"/>
    <property type="match status" value="1"/>
</dbReference>
<evidence type="ECO:0000256" key="4">
    <source>
        <dbReference type="ARBA" id="ARBA00023065"/>
    </source>
</evidence>
<dbReference type="PRINTS" id="PR00125">
    <property type="entry name" value="ATPASEDELTA"/>
</dbReference>
<dbReference type="NCBIfam" id="TIGR01145">
    <property type="entry name" value="ATP_synt_delta"/>
    <property type="match status" value="1"/>
</dbReference>
<evidence type="ECO:0000256" key="2">
    <source>
        <dbReference type="ARBA" id="ARBA00022448"/>
    </source>
</evidence>
<comment type="subcellular location">
    <subcellularLocation>
        <location evidence="1">Membrane</location>
    </subcellularLocation>
</comment>
<dbReference type="PANTHER" id="PTHR11910">
    <property type="entry name" value="ATP SYNTHASE DELTA CHAIN"/>
    <property type="match status" value="1"/>
</dbReference>
<sequence length="159" mass="18065">MVAGLLEDDSRFRTFVETPRIDDENKKDVIRKVFRDKAPKQVLNFVLITIDKRRQTLLGEISDEYSLLLDHHMGREHVEVTVARPLDDTTANVVSEQLSKMLGRQAIPHIRVKPEILGGLIIRTGDMIYDGSVRRRLEGLRRRLLTVRIPSGQVGEAAG</sequence>
<dbReference type="HAMAP" id="MF_01416">
    <property type="entry name" value="ATP_synth_delta_bact"/>
    <property type="match status" value="1"/>
</dbReference>
<keyword evidence="6" id="KW-0066">ATP synthesis</keyword>
<dbReference type="Gene3D" id="1.10.520.20">
    <property type="entry name" value="N-terminal domain of the delta subunit of the F1F0-ATP synthase"/>
    <property type="match status" value="1"/>
</dbReference>
<dbReference type="InterPro" id="IPR000711">
    <property type="entry name" value="ATPase_OSCP/dsu"/>
</dbReference>
<name>A0A381P9W2_9ZZZZ</name>
<evidence type="ECO:0008006" key="8">
    <source>
        <dbReference type="Google" id="ProtNLM"/>
    </source>
</evidence>
<protein>
    <recommendedName>
        <fullName evidence="8">ATP synthase F(1) sector subunit delta</fullName>
    </recommendedName>
</protein>
<gene>
    <name evidence="7" type="ORF">METZ01_LOCUS16620</name>
</gene>
<keyword evidence="3" id="KW-0375">Hydrogen ion transport</keyword>
<keyword evidence="5" id="KW-0472">Membrane</keyword>
<evidence type="ECO:0000256" key="3">
    <source>
        <dbReference type="ARBA" id="ARBA00022781"/>
    </source>
</evidence>
<evidence type="ECO:0000313" key="7">
    <source>
        <dbReference type="EMBL" id="SUZ63766.1"/>
    </source>
</evidence>
<organism evidence="7">
    <name type="scientific">marine metagenome</name>
    <dbReference type="NCBI Taxonomy" id="408172"/>
    <lineage>
        <taxon>unclassified sequences</taxon>
        <taxon>metagenomes</taxon>
        <taxon>ecological metagenomes</taxon>
    </lineage>
</organism>
<dbReference type="GO" id="GO:0046933">
    <property type="term" value="F:proton-transporting ATP synthase activity, rotational mechanism"/>
    <property type="evidence" value="ECO:0007669"/>
    <property type="project" value="InterPro"/>
</dbReference>
<dbReference type="InterPro" id="IPR026015">
    <property type="entry name" value="ATP_synth_OSCP/delta_N_sf"/>
</dbReference>
<dbReference type="Pfam" id="PF00213">
    <property type="entry name" value="OSCP"/>
    <property type="match status" value="1"/>
</dbReference>
<dbReference type="AlphaFoldDB" id="A0A381P9W2"/>
<evidence type="ECO:0000256" key="5">
    <source>
        <dbReference type="ARBA" id="ARBA00023136"/>
    </source>
</evidence>
<keyword evidence="4" id="KW-0406">Ion transport</keyword>
<dbReference type="GO" id="GO:0016020">
    <property type="term" value="C:membrane"/>
    <property type="evidence" value="ECO:0007669"/>
    <property type="project" value="UniProtKB-SubCell"/>
</dbReference>
<evidence type="ECO:0000256" key="6">
    <source>
        <dbReference type="ARBA" id="ARBA00023310"/>
    </source>
</evidence>
<accession>A0A381P9W2</accession>
<dbReference type="EMBL" id="UINC01000924">
    <property type="protein sequence ID" value="SUZ63766.1"/>
    <property type="molecule type" value="Genomic_DNA"/>
</dbReference>
<evidence type="ECO:0000256" key="1">
    <source>
        <dbReference type="ARBA" id="ARBA00004370"/>
    </source>
</evidence>
<proteinExistence type="inferred from homology"/>